<dbReference type="InterPro" id="IPR036291">
    <property type="entry name" value="NAD(P)-bd_dom_sf"/>
</dbReference>
<dbReference type="GO" id="GO:0000166">
    <property type="term" value="F:nucleotide binding"/>
    <property type="evidence" value="ECO:0007669"/>
    <property type="project" value="InterPro"/>
</dbReference>
<evidence type="ECO:0000313" key="7">
    <source>
        <dbReference type="Proteomes" id="UP000698800"/>
    </source>
</evidence>
<feature type="region of interest" description="Disordered" evidence="3">
    <location>
        <begin position="265"/>
        <end position="310"/>
    </location>
</feature>
<evidence type="ECO:0000259" key="4">
    <source>
        <dbReference type="Pfam" id="PF01408"/>
    </source>
</evidence>
<feature type="domain" description="Gfo/Idh/MocA-like oxidoreductase N-terminal" evidence="4">
    <location>
        <begin position="10"/>
        <end position="129"/>
    </location>
</feature>
<dbReference type="Proteomes" id="UP000698800">
    <property type="component" value="Unassembled WGS sequence"/>
</dbReference>
<feature type="domain" description="Gfo/Idh/MocA-like oxidoreductase C-terminal" evidence="5">
    <location>
        <begin position="143"/>
        <end position="362"/>
    </location>
</feature>
<dbReference type="PANTHER" id="PTHR43708">
    <property type="entry name" value="CONSERVED EXPRESSED OXIDOREDUCTASE (EUROFUNG)"/>
    <property type="match status" value="1"/>
</dbReference>
<feature type="compositionally biased region" description="Low complexity" evidence="3">
    <location>
        <begin position="292"/>
        <end position="310"/>
    </location>
</feature>
<gene>
    <name evidence="6" type="ORF">FGG08_007564</name>
</gene>
<evidence type="ECO:0000313" key="6">
    <source>
        <dbReference type="EMBL" id="KAH0533787.1"/>
    </source>
</evidence>
<dbReference type="Gene3D" id="3.30.360.10">
    <property type="entry name" value="Dihydrodipicolinate Reductase, domain 2"/>
    <property type="match status" value="1"/>
</dbReference>
<evidence type="ECO:0000259" key="5">
    <source>
        <dbReference type="Pfam" id="PF02894"/>
    </source>
</evidence>
<name>A0A9P8I324_9PEZI</name>
<evidence type="ECO:0000256" key="2">
    <source>
        <dbReference type="ARBA" id="ARBA00023002"/>
    </source>
</evidence>
<dbReference type="InterPro" id="IPR000683">
    <property type="entry name" value="Gfo/Idh/MocA-like_OxRdtase_N"/>
</dbReference>
<dbReference type="GO" id="GO:0016491">
    <property type="term" value="F:oxidoreductase activity"/>
    <property type="evidence" value="ECO:0007669"/>
    <property type="project" value="UniProtKB-KW"/>
</dbReference>
<dbReference type="AlphaFoldDB" id="A0A9P8I324"/>
<dbReference type="EMBL" id="JAGHQL010000357">
    <property type="protein sequence ID" value="KAH0533787.1"/>
    <property type="molecule type" value="Genomic_DNA"/>
</dbReference>
<protein>
    <recommendedName>
        <fullName evidence="8">Oxidoreductase</fullName>
    </recommendedName>
</protein>
<evidence type="ECO:0000256" key="3">
    <source>
        <dbReference type="SAM" id="MobiDB-lite"/>
    </source>
</evidence>
<dbReference type="PANTHER" id="PTHR43708:SF5">
    <property type="entry name" value="CONSERVED EXPRESSED OXIDOREDUCTASE (EUROFUNG)-RELATED"/>
    <property type="match status" value="1"/>
</dbReference>
<feature type="compositionally biased region" description="Basic and acidic residues" evidence="3">
    <location>
        <begin position="265"/>
        <end position="278"/>
    </location>
</feature>
<dbReference type="SUPFAM" id="SSF55347">
    <property type="entry name" value="Glyceraldehyde-3-phosphate dehydrogenase-like, C-terminal domain"/>
    <property type="match status" value="1"/>
</dbReference>
<evidence type="ECO:0000256" key="1">
    <source>
        <dbReference type="ARBA" id="ARBA00010928"/>
    </source>
</evidence>
<dbReference type="Pfam" id="PF02894">
    <property type="entry name" value="GFO_IDH_MocA_C"/>
    <property type="match status" value="1"/>
</dbReference>
<dbReference type="InterPro" id="IPR004104">
    <property type="entry name" value="Gfo/Idh/MocA-like_OxRdtase_C"/>
</dbReference>
<sequence length="367" mass="40563">MSLAKPTAHNVSVIGYGLSARIFHIPLILSVPGLRLHSIVQRHPKPGNDAREDFRDVRWFGAVEEALRDGEVDVVVVCTVPEAHFEVVKGALERGKHVVVEKPFTTTVKEADELIALAKKHSRLLTVYHNRRWDSDFLTLQNLLRTHTLGRIASFSTHFDRHRPNPPPSTSWKSRPSPANSAIYDLGTHLIDQAVVLFGMPAKITGFLGSQREGGGGVEDSCSVVLQWEGGLVGRVEVGVVSLEVEQARYWVRGTEGTLRKYHLDPQEDQLKAGKRPGDPGFGVEPPDRYGTLTTLSPTTNLPTRTTYPTISPPATYTEFYRLFAKALAGEGEVPVRPEEARDVICLVELARESSRVGRTLDVDLSV</sequence>
<comment type="caution">
    <text evidence="6">The sequence shown here is derived from an EMBL/GenBank/DDBJ whole genome shotgun (WGS) entry which is preliminary data.</text>
</comment>
<dbReference type="OrthoDB" id="2129491at2759"/>
<dbReference type="InterPro" id="IPR051317">
    <property type="entry name" value="Gfo/Idh/MocA_oxidoreduct"/>
</dbReference>
<dbReference type="Gene3D" id="3.40.50.720">
    <property type="entry name" value="NAD(P)-binding Rossmann-like Domain"/>
    <property type="match status" value="1"/>
</dbReference>
<comment type="similarity">
    <text evidence="1">Belongs to the Gfo/Idh/MocA family.</text>
</comment>
<keyword evidence="2" id="KW-0560">Oxidoreductase</keyword>
<proteinExistence type="inferred from homology"/>
<dbReference type="Pfam" id="PF01408">
    <property type="entry name" value="GFO_IDH_MocA"/>
    <property type="match status" value="1"/>
</dbReference>
<organism evidence="6 7">
    <name type="scientific">Glutinoglossum americanum</name>
    <dbReference type="NCBI Taxonomy" id="1670608"/>
    <lineage>
        <taxon>Eukaryota</taxon>
        <taxon>Fungi</taxon>
        <taxon>Dikarya</taxon>
        <taxon>Ascomycota</taxon>
        <taxon>Pezizomycotina</taxon>
        <taxon>Geoglossomycetes</taxon>
        <taxon>Geoglossales</taxon>
        <taxon>Geoglossaceae</taxon>
        <taxon>Glutinoglossum</taxon>
    </lineage>
</organism>
<evidence type="ECO:0008006" key="8">
    <source>
        <dbReference type="Google" id="ProtNLM"/>
    </source>
</evidence>
<reference evidence="6" key="1">
    <citation type="submission" date="2021-03" db="EMBL/GenBank/DDBJ databases">
        <title>Comparative genomics and phylogenomic investigation of the class Geoglossomycetes provide insights into ecological specialization and systematics.</title>
        <authorList>
            <person name="Melie T."/>
            <person name="Pirro S."/>
            <person name="Miller A.N."/>
            <person name="Quandt A."/>
        </authorList>
    </citation>
    <scope>NUCLEOTIDE SEQUENCE</scope>
    <source>
        <strain evidence="6">GBOQ0MN5Z8</strain>
    </source>
</reference>
<feature type="region of interest" description="Disordered" evidence="3">
    <location>
        <begin position="158"/>
        <end position="177"/>
    </location>
</feature>
<keyword evidence="7" id="KW-1185">Reference proteome</keyword>
<accession>A0A9P8I324</accession>
<dbReference type="SUPFAM" id="SSF51735">
    <property type="entry name" value="NAD(P)-binding Rossmann-fold domains"/>
    <property type="match status" value="1"/>
</dbReference>